<dbReference type="PANTHER" id="PTHR33050:SF7">
    <property type="entry name" value="RIBONUCLEASE H"/>
    <property type="match status" value="1"/>
</dbReference>
<feature type="compositionally biased region" description="Acidic residues" evidence="1">
    <location>
        <begin position="15"/>
        <end position="25"/>
    </location>
</feature>
<feature type="compositionally biased region" description="Polar residues" evidence="1">
    <location>
        <begin position="99"/>
        <end position="110"/>
    </location>
</feature>
<feature type="compositionally biased region" description="Basic residues" evidence="1">
    <location>
        <begin position="80"/>
        <end position="89"/>
    </location>
</feature>
<reference evidence="3 4" key="1">
    <citation type="submission" date="2019-03" db="EMBL/GenBank/DDBJ databases">
        <title>Single cell metagenomics reveals metabolic interactions within the superorganism composed of flagellate Streblomastix strix and complex community of Bacteroidetes bacteria on its surface.</title>
        <authorList>
            <person name="Treitli S.C."/>
            <person name="Kolisko M."/>
            <person name="Husnik F."/>
            <person name="Keeling P."/>
            <person name="Hampl V."/>
        </authorList>
    </citation>
    <scope>NUCLEOTIDE SEQUENCE [LARGE SCALE GENOMIC DNA]</scope>
    <source>
        <strain evidence="3">ST1C</strain>
    </source>
</reference>
<feature type="domain" description="Reverse transcriptase" evidence="2">
    <location>
        <begin position="185"/>
        <end position="419"/>
    </location>
</feature>
<accession>A0A5J4UEM6</accession>
<dbReference type="Gene3D" id="3.30.70.270">
    <property type="match status" value="1"/>
</dbReference>
<name>A0A5J4UEM6_9EUKA</name>
<dbReference type="InterPro" id="IPR043502">
    <property type="entry name" value="DNA/RNA_pol_sf"/>
</dbReference>
<feature type="compositionally biased region" description="Basic and acidic residues" evidence="1">
    <location>
        <begin position="1"/>
        <end position="14"/>
    </location>
</feature>
<dbReference type="Pfam" id="PF00078">
    <property type="entry name" value="RVT_1"/>
    <property type="match status" value="1"/>
</dbReference>
<dbReference type="PROSITE" id="PS50878">
    <property type="entry name" value="RT_POL"/>
    <property type="match status" value="1"/>
</dbReference>
<feature type="region of interest" description="Disordered" evidence="1">
    <location>
        <begin position="1"/>
        <end position="128"/>
    </location>
</feature>
<comment type="caution">
    <text evidence="3">The sequence shown here is derived from an EMBL/GenBank/DDBJ whole genome shotgun (WGS) entry which is preliminary data.</text>
</comment>
<evidence type="ECO:0000256" key="1">
    <source>
        <dbReference type="SAM" id="MobiDB-lite"/>
    </source>
</evidence>
<evidence type="ECO:0000313" key="4">
    <source>
        <dbReference type="Proteomes" id="UP000324800"/>
    </source>
</evidence>
<dbReference type="InterPro" id="IPR043128">
    <property type="entry name" value="Rev_trsase/Diguanyl_cyclase"/>
</dbReference>
<dbReference type="Gene3D" id="3.10.10.10">
    <property type="entry name" value="HIV Type 1 Reverse Transcriptase, subunit A, domain 1"/>
    <property type="match status" value="1"/>
</dbReference>
<dbReference type="InterPro" id="IPR052055">
    <property type="entry name" value="Hepadnavirus_pol/RT"/>
</dbReference>
<dbReference type="AlphaFoldDB" id="A0A5J4UEM6"/>
<evidence type="ECO:0000313" key="3">
    <source>
        <dbReference type="EMBL" id="KAA6368583.1"/>
    </source>
</evidence>
<protein>
    <recommendedName>
        <fullName evidence="2">Reverse transcriptase domain-containing protein</fullName>
    </recommendedName>
</protein>
<dbReference type="PANTHER" id="PTHR33050">
    <property type="entry name" value="REVERSE TRANSCRIPTASE DOMAIN-CONTAINING PROTEIN"/>
    <property type="match status" value="1"/>
</dbReference>
<sequence length="468" mass="54857">RERTEPQIDEGHDDNADEEEDEQTDEAALNQNKDYRVNIITQSQVQENLSTQSQNVQDSNAQSQMEKDEAVPAPIGVQGKSKRGRTSKKAKAEGLSAPAIQNQGSNAQEQTPKTPKTKAAPKRGTLQPREISVEISSWNREDEIADEDNFQGDGERIEELIKQRDEQWSEGKDQKIYINMETDRQRRIHQYQIISEIQGLKQLIEIRREQNDNPIQRNIRREESLSENVERRIGRRNSNTYITRPNKMVQPYIPDKETDCNMEKDYECKQIEQRNREITLQMHGLEEVRYLANEMDYATSIYLKPAFYHIKVSLSSISYLTFNFNNNNYAQKAMPFGTKHSPIFFAETVESILRQIRIHSEIQILNNCDDILLIQQYKQLHETQTIEIMRTLEQFGWTISAEKCETEPKQIITFLGWIWNLKEMNIRMSEERKQKMIQALNDWCITIYKNRNVKIRQLAALIGRLNFL</sequence>
<dbReference type="InterPro" id="IPR000477">
    <property type="entry name" value="RT_dom"/>
</dbReference>
<organism evidence="3 4">
    <name type="scientific">Streblomastix strix</name>
    <dbReference type="NCBI Taxonomy" id="222440"/>
    <lineage>
        <taxon>Eukaryota</taxon>
        <taxon>Metamonada</taxon>
        <taxon>Preaxostyla</taxon>
        <taxon>Oxymonadida</taxon>
        <taxon>Streblomastigidae</taxon>
        <taxon>Streblomastix</taxon>
    </lineage>
</organism>
<dbReference type="EMBL" id="SNRW01017206">
    <property type="protein sequence ID" value="KAA6368583.1"/>
    <property type="molecule type" value="Genomic_DNA"/>
</dbReference>
<dbReference type="Proteomes" id="UP000324800">
    <property type="component" value="Unassembled WGS sequence"/>
</dbReference>
<feature type="non-terminal residue" evidence="3">
    <location>
        <position position="1"/>
    </location>
</feature>
<dbReference type="OrthoDB" id="7758925at2759"/>
<dbReference type="SUPFAM" id="SSF56672">
    <property type="entry name" value="DNA/RNA polymerases"/>
    <property type="match status" value="1"/>
</dbReference>
<evidence type="ECO:0000259" key="2">
    <source>
        <dbReference type="PROSITE" id="PS50878"/>
    </source>
</evidence>
<feature type="compositionally biased region" description="Polar residues" evidence="1">
    <location>
        <begin position="39"/>
        <end position="64"/>
    </location>
</feature>
<proteinExistence type="predicted"/>
<gene>
    <name evidence="3" type="ORF">EZS28_035891</name>
</gene>